<organism evidence="1 2">
    <name type="scientific">Ensete ventricosum</name>
    <name type="common">Abyssinian banana</name>
    <name type="synonym">Musa ensete</name>
    <dbReference type="NCBI Taxonomy" id="4639"/>
    <lineage>
        <taxon>Eukaryota</taxon>
        <taxon>Viridiplantae</taxon>
        <taxon>Streptophyta</taxon>
        <taxon>Embryophyta</taxon>
        <taxon>Tracheophyta</taxon>
        <taxon>Spermatophyta</taxon>
        <taxon>Magnoliopsida</taxon>
        <taxon>Liliopsida</taxon>
        <taxon>Zingiberales</taxon>
        <taxon>Musaceae</taxon>
        <taxon>Ensete</taxon>
    </lineage>
</organism>
<evidence type="ECO:0000313" key="2">
    <source>
        <dbReference type="Proteomes" id="UP000287651"/>
    </source>
</evidence>
<gene>
    <name evidence="1" type="ORF">B296_00049825</name>
</gene>
<comment type="caution">
    <text evidence="1">The sequence shown here is derived from an EMBL/GenBank/DDBJ whole genome shotgun (WGS) entry which is preliminary data.</text>
</comment>
<proteinExistence type="predicted"/>
<dbReference type="EMBL" id="AMZH03022775">
    <property type="protein sequence ID" value="RRT37035.1"/>
    <property type="molecule type" value="Genomic_DNA"/>
</dbReference>
<dbReference type="AlphaFoldDB" id="A0A426XC35"/>
<sequence>MVAVSVGEVERESCQTSDVDVNYRAGPESSYPRMKMTLAMNRSRLTVAASQKYSQWGGDLLLFDSKKELVVPSLQSTKRRWAVALTGALGKENKSCRRDDANERV</sequence>
<reference evidence="1 2" key="1">
    <citation type="journal article" date="2014" name="Agronomy (Basel)">
        <title>A Draft Genome Sequence for Ensete ventricosum, the Drought-Tolerant Tree Against Hunger.</title>
        <authorList>
            <person name="Harrison J."/>
            <person name="Moore K.A."/>
            <person name="Paszkiewicz K."/>
            <person name="Jones T."/>
            <person name="Grant M."/>
            <person name="Ambacheew D."/>
            <person name="Muzemil S."/>
            <person name="Studholme D.J."/>
        </authorList>
    </citation>
    <scope>NUCLEOTIDE SEQUENCE [LARGE SCALE GENOMIC DNA]</scope>
</reference>
<protein>
    <submittedName>
        <fullName evidence="1">Uncharacterized protein</fullName>
    </submittedName>
</protein>
<name>A0A426XC35_ENSVE</name>
<dbReference type="Proteomes" id="UP000287651">
    <property type="component" value="Unassembled WGS sequence"/>
</dbReference>
<accession>A0A426XC35</accession>
<evidence type="ECO:0000313" key="1">
    <source>
        <dbReference type="EMBL" id="RRT37035.1"/>
    </source>
</evidence>